<evidence type="ECO:0000256" key="12">
    <source>
        <dbReference type="PIRNR" id="PIRNR036893"/>
    </source>
</evidence>
<dbReference type="Gene3D" id="2.40.128.20">
    <property type="match status" value="1"/>
</dbReference>
<evidence type="ECO:0000256" key="11">
    <source>
        <dbReference type="ARBA" id="ARBA00071217"/>
    </source>
</evidence>
<dbReference type="InterPro" id="IPR022271">
    <property type="entry name" value="Lipocalin_ApoD"/>
</dbReference>
<evidence type="ECO:0000256" key="3">
    <source>
        <dbReference type="ARBA" id="ARBA00011738"/>
    </source>
</evidence>
<keyword evidence="4 12" id="KW-0732">Signal</keyword>
<evidence type="ECO:0000313" key="15">
    <source>
        <dbReference type="Proteomes" id="UP000306585"/>
    </source>
</evidence>
<evidence type="ECO:0000313" key="14">
    <source>
        <dbReference type="EMBL" id="TLS69273.1"/>
    </source>
</evidence>
<comment type="subcellular location">
    <subcellularLocation>
        <location evidence="1">Cell outer membrane</location>
        <topology evidence="1">Lipid-anchor</topology>
    </subcellularLocation>
</comment>
<dbReference type="InterPro" id="IPR012674">
    <property type="entry name" value="Calycin"/>
</dbReference>
<feature type="signal peptide" evidence="12">
    <location>
        <begin position="1"/>
        <end position="18"/>
    </location>
</feature>
<dbReference type="PRINTS" id="PR01171">
    <property type="entry name" value="BCTLIPOCALIN"/>
</dbReference>
<evidence type="ECO:0000256" key="9">
    <source>
        <dbReference type="ARBA" id="ARBA00023288"/>
    </source>
</evidence>
<dbReference type="PROSITE" id="PS51257">
    <property type="entry name" value="PROKAR_LIPOPROTEIN"/>
    <property type="match status" value="1"/>
</dbReference>
<evidence type="ECO:0000256" key="7">
    <source>
        <dbReference type="ARBA" id="ARBA00023139"/>
    </source>
</evidence>
<evidence type="ECO:0000259" key="13">
    <source>
        <dbReference type="Pfam" id="PF08212"/>
    </source>
</evidence>
<evidence type="ECO:0000256" key="2">
    <source>
        <dbReference type="ARBA" id="ARBA00006889"/>
    </source>
</evidence>
<dbReference type="CDD" id="cd19438">
    <property type="entry name" value="lipocalin_Blc-like"/>
    <property type="match status" value="1"/>
</dbReference>
<evidence type="ECO:0000256" key="10">
    <source>
        <dbReference type="ARBA" id="ARBA00057024"/>
    </source>
</evidence>
<comment type="subunit">
    <text evidence="3 12">Homodimer.</text>
</comment>
<evidence type="ECO:0000256" key="5">
    <source>
        <dbReference type="ARBA" id="ARBA00023121"/>
    </source>
</evidence>
<evidence type="ECO:0000256" key="6">
    <source>
        <dbReference type="ARBA" id="ARBA00023136"/>
    </source>
</evidence>
<dbReference type="FunFam" id="2.40.128.20:FF:000002">
    <property type="entry name" value="Outer membrane lipoprotein Blc"/>
    <property type="match status" value="1"/>
</dbReference>
<dbReference type="AlphaFoldDB" id="A0A5R9GZ90"/>
<sequence length="183" mass="20487">MRAIGLLAVTVLVSACVAAPSGITPVSGFELNRYLGKWYEIARLDHSFERDLEAVTAEYSMREDGGVRVINRGYSQQDQAWKQAEGRAYFVDTPDTGHLKVSFFGPFYGAYVIFGLDHEQYRYSFISGPNRSFLWLLARTQSVPEQVITDFRQQAASLGFDIGQLHMVRHELPITAGSADDAQ</sequence>
<dbReference type="PROSITE" id="PS00213">
    <property type="entry name" value="LIPOCALIN"/>
    <property type="match status" value="1"/>
</dbReference>
<keyword evidence="8 12" id="KW-0998">Cell outer membrane</keyword>
<proteinExistence type="inferred from homology"/>
<evidence type="ECO:0000256" key="8">
    <source>
        <dbReference type="ARBA" id="ARBA00023237"/>
    </source>
</evidence>
<keyword evidence="6 12" id="KW-0472">Membrane</keyword>
<dbReference type="PIRSF" id="PIRSF036893">
    <property type="entry name" value="Lipocalin_ApoD"/>
    <property type="match status" value="1"/>
</dbReference>
<dbReference type="EMBL" id="VBRY01000001">
    <property type="protein sequence ID" value="TLS69273.1"/>
    <property type="molecule type" value="Genomic_DNA"/>
</dbReference>
<evidence type="ECO:0000256" key="4">
    <source>
        <dbReference type="ARBA" id="ARBA00022729"/>
    </source>
</evidence>
<dbReference type="InterPro" id="IPR022272">
    <property type="entry name" value="Lipocalin_CS"/>
</dbReference>
<dbReference type="SUPFAM" id="SSF50814">
    <property type="entry name" value="Lipocalins"/>
    <property type="match status" value="1"/>
</dbReference>
<comment type="caution">
    <text evidence="14">The sequence shown here is derived from an EMBL/GenBank/DDBJ whole genome shotgun (WGS) entry which is preliminary data.</text>
</comment>
<dbReference type="GO" id="GO:0008289">
    <property type="term" value="F:lipid binding"/>
    <property type="evidence" value="ECO:0007669"/>
    <property type="project" value="UniProtKB-UniRule"/>
</dbReference>
<dbReference type="InterPro" id="IPR000566">
    <property type="entry name" value="Lipocln_cytosolic_FA-bd_dom"/>
</dbReference>
<dbReference type="PANTHER" id="PTHR10612">
    <property type="entry name" value="APOLIPOPROTEIN D"/>
    <property type="match status" value="1"/>
</dbReference>
<dbReference type="Proteomes" id="UP000306585">
    <property type="component" value="Unassembled WGS sequence"/>
</dbReference>
<dbReference type="PANTHER" id="PTHR10612:SF34">
    <property type="entry name" value="APOLIPOPROTEIN D"/>
    <property type="match status" value="1"/>
</dbReference>
<dbReference type="InterPro" id="IPR002446">
    <property type="entry name" value="Lipocalin_bac"/>
</dbReference>
<keyword evidence="15" id="KW-1185">Reference proteome</keyword>
<feature type="domain" description="Lipocalin/cytosolic fatty-acid binding" evidence="13">
    <location>
        <begin position="30"/>
        <end position="169"/>
    </location>
</feature>
<comment type="function">
    <text evidence="10 12">Involved in the storage or transport of lipids necessary for membrane maintenance under stressful conditions. Displays a binding preference for lysophospholipids.</text>
</comment>
<protein>
    <recommendedName>
        <fullName evidence="11 12">Outer membrane lipoprotein Blc</fullName>
    </recommendedName>
</protein>
<dbReference type="InterPro" id="IPR047202">
    <property type="entry name" value="Lipocalin_Blc-like_dom"/>
</dbReference>
<gene>
    <name evidence="14" type="ORF">FEF65_00890</name>
</gene>
<organism evidence="14 15">
    <name type="scientific">Mariprofundus erugo</name>
    <dbReference type="NCBI Taxonomy" id="2528639"/>
    <lineage>
        <taxon>Bacteria</taxon>
        <taxon>Pseudomonadati</taxon>
        <taxon>Pseudomonadota</taxon>
        <taxon>Candidatius Mariprofundia</taxon>
        <taxon>Mariprofundales</taxon>
        <taxon>Mariprofundaceae</taxon>
        <taxon>Mariprofundus</taxon>
    </lineage>
</organism>
<evidence type="ECO:0000256" key="1">
    <source>
        <dbReference type="ARBA" id="ARBA00004459"/>
    </source>
</evidence>
<accession>A0A5R9GZ90</accession>
<dbReference type="GO" id="GO:0009279">
    <property type="term" value="C:cell outer membrane"/>
    <property type="evidence" value="ECO:0007669"/>
    <property type="project" value="UniProtKB-SubCell"/>
</dbReference>
<dbReference type="GO" id="GO:0006950">
    <property type="term" value="P:response to stress"/>
    <property type="evidence" value="ECO:0007669"/>
    <property type="project" value="UniProtKB-ARBA"/>
</dbReference>
<name>A0A5R9GZ90_9PROT</name>
<keyword evidence="7" id="KW-0564">Palmitate</keyword>
<reference evidence="14 15" key="1">
    <citation type="journal article" date="2019" name="Appl. Environ. Microbiol.">
        <title>Environmental Evidence and Genomic Insight of Iron-oxidizing Bacteria Preference Towards More Corrosion Resistant Stainless Steel at Higher Salinities.</title>
        <authorList>
            <person name="Garrison C.E."/>
            <person name="Price K.A."/>
            <person name="Field E.K."/>
        </authorList>
    </citation>
    <scope>NUCLEOTIDE SEQUENCE [LARGE SCALE GENOMIC DNA]</scope>
    <source>
        <strain evidence="14 15">P3</strain>
    </source>
</reference>
<comment type="similarity">
    <text evidence="2 12">Belongs to the calycin superfamily. Lipocalin family.</text>
</comment>
<dbReference type="Pfam" id="PF08212">
    <property type="entry name" value="Lipocalin_2"/>
    <property type="match status" value="1"/>
</dbReference>
<keyword evidence="5 12" id="KW-0446">Lipid-binding</keyword>
<keyword evidence="9 12" id="KW-0449">Lipoprotein</keyword>
<feature type="chain" id="PRO_5024528251" description="Outer membrane lipoprotein Blc" evidence="12">
    <location>
        <begin position="19"/>
        <end position="183"/>
    </location>
</feature>